<dbReference type="InterPro" id="IPR029063">
    <property type="entry name" value="SAM-dependent_MTases_sf"/>
</dbReference>
<sequence length="189" mass="21968">MLNEFRYKMLNREASSPKNKPLEIIENLNLYDEMVVGDIGSGGGYFTHEFSRKVGRDGQVYAIDTDEKALDFIKNHPLTEDIQNVETLRVNPNGINLPEESVDLFFLRNVFHHIPNQAEYFKGLEKLLKEDGKIAIIDYNKRKLSFTGLFGHYTPEIVLLDIMKQAGFSLQEKYDFLPDQLFMVFEKWP</sequence>
<dbReference type="GO" id="GO:0032259">
    <property type="term" value="P:methylation"/>
    <property type="evidence" value="ECO:0007669"/>
    <property type="project" value="UniProtKB-KW"/>
</dbReference>
<dbReference type="CDD" id="cd02440">
    <property type="entry name" value="AdoMet_MTases"/>
    <property type="match status" value="1"/>
</dbReference>
<accession>K2R680</accession>
<dbReference type="OrthoDB" id="1018at2157"/>
<dbReference type="RefSeq" id="WP_004029305.1">
    <property type="nucleotide sequence ID" value="NZ_AMPO01000001.1"/>
</dbReference>
<dbReference type="AlphaFoldDB" id="K2R680"/>
<proteinExistence type="predicted"/>
<gene>
    <name evidence="3" type="ORF">A994_00635</name>
</gene>
<evidence type="ECO:0000313" key="4">
    <source>
        <dbReference type="Proteomes" id="UP000007360"/>
    </source>
</evidence>
<dbReference type="GO" id="GO:0008168">
    <property type="term" value="F:methyltransferase activity"/>
    <property type="evidence" value="ECO:0007669"/>
    <property type="project" value="UniProtKB-KW"/>
</dbReference>
<dbReference type="SUPFAM" id="SSF53335">
    <property type="entry name" value="S-adenosyl-L-methionine-dependent methyltransferases"/>
    <property type="match status" value="1"/>
</dbReference>
<dbReference type="Proteomes" id="UP000007360">
    <property type="component" value="Unassembled WGS sequence"/>
</dbReference>
<protein>
    <submittedName>
        <fullName evidence="3">Type 11 methyltransferase</fullName>
    </submittedName>
</protein>
<evidence type="ECO:0000259" key="2">
    <source>
        <dbReference type="Pfam" id="PF13847"/>
    </source>
</evidence>
<comment type="caution">
    <text evidence="3">The sequence shown here is derived from an EMBL/GenBank/DDBJ whole genome shotgun (WGS) entry which is preliminary data.</text>
</comment>
<dbReference type="PANTHER" id="PTHR43861:SF3">
    <property type="entry name" value="PUTATIVE (AFU_ORTHOLOGUE AFUA_2G14390)-RELATED"/>
    <property type="match status" value="1"/>
</dbReference>
<keyword evidence="3" id="KW-0489">Methyltransferase</keyword>
<dbReference type="InterPro" id="IPR025714">
    <property type="entry name" value="Methyltranfer_dom"/>
</dbReference>
<reference evidence="3 4" key="1">
    <citation type="journal article" date="2012" name="J. Bacteriol.">
        <title>Draft genome sequence of Methanobacterium formicicum DSM 3637, an archaebacterium isolated from the methane producer amoeba Pelomyxa palustris.</title>
        <authorList>
            <person name="Gutierrez G."/>
        </authorList>
    </citation>
    <scope>NUCLEOTIDE SEQUENCE [LARGE SCALE GENOMIC DNA]</scope>
    <source>
        <strain evidence="4">DSM 3637 / PP1</strain>
    </source>
</reference>
<keyword evidence="1" id="KW-0808">Transferase</keyword>
<dbReference type="Gene3D" id="3.40.50.150">
    <property type="entry name" value="Vaccinia Virus protein VP39"/>
    <property type="match status" value="1"/>
</dbReference>
<feature type="domain" description="Methyltransferase" evidence="2">
    <location>
        <begin position="32"/>
        <end position="140"/>
    </location>
</feature>
<organism evidence="3 4">
    <name type="scientific">Methanobacterium formicicum (strain DSM 3637 / PP1)</name>
    <dbReference type="NCBI Taxonomy" id="1204725"/>
    <lineage>
        <taxon>Archaea</taxon>
        <taxon>Methanobacteriati</taxon>
        <taxon>Methanobacteriota</taxon>
        <taxon>Methanomada group</taxon>
        <taxon>Methanobacteria</taxon>
        <taxon>Methanobacteriales</taxon>
        <taxon>Methanobacteriaceae</taxon>
        <taxon>Methanobacterium</taxon>
    </lineage>
</organism>
<keyword evidence="4" id="KW-1185">Reference proteome</keyword>
<name>K2R680_METFP</name>
<dbReference type="EMBL" id="AMPO01000001">
    <property type="protein sequence ID" value="EKF86747.1"/>
    <property type="molecule type" value="Genomic_DNA"/>
</dbReference>
<dbReference type="PATRIC" id="fig|1204725.3.peg.125"/>
<dbReference type="Pfam" id="PF13847">
    <property type="entry name" value="Methyltransf_31"/>
    <property type="match status" value="1"/>
</dbReference>
<evidence type="ECO:0000256" key="1">
    <source>
        <dbReference type="ARBA" id="ARBA00022679"/>
    </source>
</evidence>
<evidence type="ECO:0000313" key="3">
    <source>
        <dbReference type="EMBL" id="EKF86747.1"/>
    </source>
</evidence>
<dbReference type="PANTHER" id="PTHR43861">
    <property type="entry name" value="TRANS-ACONITATE 2-METHYLTRANSFERASE-RELATED"/>
    <property type="match status" value="1"/>
</dbReference>